<evidence type="ECO:0000256" key="1">
    <source>
        <dbReference type="SAM" id="MobiDB-lite"/>
    </source>
</evidence>
<dbReference type="Gene3D" id="3.40.50.300">
    <property type="entry name" value="P-loop containing nucleotide triphosphate hydrolases"/>
    <property type="match status" value="1"/>
</dbReference>
<dbReference type="PANTHER" id="PTHR12873">
    <property type="entry name" value="T7-LIKE MITOCHONDRIAL DNA HELICASE"/>
    <property type="match status" value="1"/>
</dbReference>
<dbReference type="GO" id="GO:0006260">
    <property type="term" value="P:DNA replication"/>
    <property type="evidence" value="ECO:0007669"/>
    <property type="project" value="InterPro"/>
</dbReference>
<dbReference type="InterPro" id="IPR027417">
    <property type="entry name" value="P-loop_NTPase"/>
</dbReference>
<dbReference type="PROSITE" id="PS51199">
    <property type="entry name" value="SF4_HELICASE"/>
    <property type="match status" value="1"/>
</dbReference>
<name>A0A6N2SV43_PHOVU</name>
<dbReference type="Gene3D" id="3.40.1360.10">
    <property type="match status" value="1"/>
</dbReference>
<proteinExistence type="predicted"/>
<evidence type="ECO:0000313" key="3">
    <source>
        <dbReference type="EMBL" id="VYS95690.1"/>
    </source>
</evidence>
<reference evidence="3" key="1">
    <citation type="submission" date="2019-11" db="EMBL/GenBank/DDBJ databases">
        <authorList>
            <person name="Feng L."/>
        </authorList>
    </citation>
    <scope>NUCLEOTIDE SEQUENCE</scope>
    <source>
        <strain evidence="3">BvulgatusLFYP11</strain>
    </source>
</reference>
<dbReference type="CDD" id="cd01029">
    <property type="entry name" value="TOPRIM_primases"/>
    <property type="match status" value="1"/>
</dbReference>
<dbReference type="GO" id="GO:0005524">
    <property type="term" value="F:ATP binding"/>
    <property type="evidence" value="ECO:0007669"/>
    <property type="project" value="InterPro"/>
</dbReference>
<feature type="compositionally biased region" description="Basic and acidic residues" evidence="1">
    <location>
        <begin position="71"/>
        <end position="102"/>
    </location>
</feature>
<feature type="region of interest" description="Disordered" evidence="1">
    <location>
        <begin position="71"/>
        <end position="222"/>
    </location>
</feature>
<dbReference type="GO" id="GO:0003697">
    <property type="term" value="F:single-stranded DNA binding"/>
    <property type="evidence" value="ECO:0007669"/>
    <property type="project" value="InterPro"/>
</dbReference>
<feature type="compositionally biased region" description="Polar residues" evidence="1">
    <location>
        <begin position="182"/>
        <end position="201"/>
    </location>
</feature>
<dbReference type="InterPro" id="IPR034154">
    <property type="entry name" value="TOPRIM_DnaG/twinkle"/>
</dbReference>
<dbReference type="InterPro" id="IPR027032">
    <property type="entry name" value="Twinkle-like"/>
</dbReference>
<dbReference type="InterPro" id="IPR003593">
    <property type="entry name" value="AAA+_ATPase"/>
</dbReference>
<dbReference type="GO" id="GO:0043139">
    <property type="term" value="F:5'-3' DNA helicase activity"/>
    <property type="evidence" value="ECO:0007669"/>
    <property type="project" value="InterPro"/>
</dbReference>
<dbReference type="Pfam" id="PF03796">
    <property type="entry name" value="DnaB_C"/>
    <property type="match status" value="1"/>
</dbReference>
<protein>
    <recommendedName>
        <fullName evidence="2">SF4 helicase domain-containing protein</fullName>
    </recommendedName>
</protein>
<feature type="domain" description="SF4 helicase" evidence="2">
    <location>
        <begin position="452"/>
        <end position="711"/>
    </location>
</feature>
<dbReference type="RefSeq" id="WP_234243769.1">
    <property type="nucleotide sequence ID" value="NZ_CACRTA010000018.1"/>
</dbReference>
<dbReference type="EMBL" id="CACRTA010000018">
    <property type="protein sequence ID" value="VYS95690.1"/>
    <property type="molecule type" value="Genomic_DNA"/>
</dbReference>
<dbReference type="AlphaFoldDB" id="A0A6N2SV43"/>
<organism evidence="3">
    <name type="scientific">Phocaeicola vulgatus</name>
    <name type="common">Bacteroides vulgatus</name>
    <dbReference type="NCBI Taxonomy" id="821"/>
    <lineage>
        <taxon>Bacteria</taxon>
        <taxon>Pseudomonadati</taxon>
        <taxon>Bacteroidota</taxon>
        <taxon>Bacteroidia</taxon>
        <taxon>Bacteroidales</taxon>
        <taxon>Bacteroidaceae</taxon>
        <taxon>Phocaeicola</taxon>
    </lineage>
</organism>
<accession>A0A6N2SV43</accession>
<gene>
    <name evidence="3" type="ORF">BVLFYP11_01324</name>
</gene>
<dbReference type="SMART" id="SM00382">
    <property type="entry name" value="AAA"/>
    <property type="match status" value="1"/>
</dbReference>
<dbReference type="SUPFAM" id="SSF52540">
    <property type="entry name" value="P-loop containing nucleoside triphosphate hydrolases"/>
    <property type="match status" value="1"/>
</dbReference>
<dbReference type="InterPro" id="IPR007694">
    <property type="entry name" value="DNA_helicase_DnaB-like_C"/>
</dbReference>
<dbReference type="Pfam" id="PF13155">
    <property type="entry name" value="Toprim_2"/>
    <property type="match status" value="1"/>
</dbReference>
<evidence type="ECO:0000259" key="2">
    <source>
        <dbReference type="PROSITE" id="PS51199"/>
    </source>
</evidence>
<dbReference type="PANTHER" id="PTHR12873:SF0">
    <property type="entry name" value="TWINKLE MTDNA HELICASE"/>
    <property type="match status" value="1"/>
</dbReference>
<dbReference type="SUPFAM" id="SSF56731">
    <property type="entry name" value="DNA primase core"/>
    <property type="match status" value="1"/>
</dbReference>
<sequence length="744" mass="85870">MTREEHADYVRWLKSLPRRKDHFRMPCPECSATRSNPKDPSFSVHITREGGWAKCFHCDFAIAWNEDEMWKREQKQQDRERQKQQKDASQHRNTSQHHDTAPQHRNTSQHHDTAPQQRNTSQHHDAASQHRNTSQHHDTASQHRNTSQHHDAASQHHNTSQHHDAAPQHRNTSQHHDAAPQHRNTSQYHDAASQYRNTSQYHDAASQHHNTSQRKPHIPLQPPVHYICPVINKNKQIMNGEMMEYMVGRRGIPMDVLTRMKIEERLEFLPQTGKEEACICFPYLEDGVMKNMKFRDAAKHFKMVKGAELIPWNIDAIKGKEKCYITEGEIDALSLIAAGLEEVVSVPNGAGGANLQWLDRFVESHFDDKTEIILAMDTDKRGVELRDELVRRLGVDRCKVVAWGEGCKDANEYLLKYDLPRLRQQVEQAAEIPLEGVFCPMDEWDTLMDIYYNGMPEGADTGLENLDRLIKFERGFVLTVTGVPGSGKSEFVDEIAMRLLLRHDWKVGYFSPENTPLAYHYRKLIRRVVGKRFEHKGMPLPEAGQAIRYLAQSVFSIMPKEDFSVESVLRIAAQLVSRKGVKVLVVDPFNRFEHQIPDWETETQYISRIFDEFSNFAVKHKVLLILVAHPTKLRREPGSKRWPVPTLYDINGSAAFFNKTDYGMVVDRNDELGQVLVRVAKVRFDHLGGPGDAFFAFSTYNGRYTPTEERTLDHNPPEPKWEHTNFLTEKLKPEQQGLGFNEGE</sequence>